<proteinExistence type="predicted"/>
<gene>
    <name evidence="2" type="ORF">LCGC14_2441010</name>
</gene>
<name>A0A0F9BJ12_9ZZZZ</name>
<sequence length="66" mass="7165">MPEAQDQSNHISDRSDRETTELSQPGTPGNSPASESPPFDGKFYGEPKGVTRESEEGEHDFIAASK</sequence>
<organism evidence="2">
    <name type="scientific">marine sediment metagenome</name>
    <dbReference type="NCBI Taxonomy" id="412755"/>
    <lineage>
        <taxon>unclassified sequences</taxon>
        <taxon>metagenomes</taxon>
        <taxon>ecological metagenomes</taxon>
    </lineage>
</organism>
<feature type="non-terminal residue" evidence="2">
    <location>
        <position position="66"/>
    </location>
</feature>
<feature type="compositionally biased region" description="Polar residues" evidence="1">
    <location>
        <begin position="1"/>
        <end position="10"/>
    </location>
</feature>
<feature type="compositionally biased region" description="Basic and acidic residues" evidence="1">
    <location>
        <begin position="11"/>
        <end position="20"/>
    </location>
</feature>
<comment type="caution">
    <text evidence="2">The sequence shown here is derived from an EMBL/GenBank/DDBJ whole genome shotgun (WGS) entry which is preliminary data.</text>
</comment>
<evidence type="ECO:0000256" key="1">
    <source>
        <dbReference type="SAM" id="MobiDB-lite"/>
    </source>
</evidence>
<protein>
    <submittedName>
        <fullName evidence="2">Uncharacterized protein</fullName>
    </submittedName>
</protein>
<feature type="compositionally biased region" description="Basic and acidic residues" evidence="1">
    <location>
        <begin position="43"/>
        <end position="54"/>
    </location>
</feature>
<accession>A0A0F9BJ12</accession>
<feature type="compositionally biased region" description="Polar residues" evidence="1">
    <location>
        <begin position="21"/>
        <end position="34"/>
    </location>
</feature>
<feature type="region of interest" description="Disordered" evidence="1">
    <location>
        <begin position="1"/>
        <end position="66"/>
    </location>
</feature>
<evidence type="ECO:0000313" key="2">
    <source>
        <dbReference type="EMBL" id="KKL21884.1"/>
    </source>
</evidence>
<reference evidence="2" key="1">
    <citation type="journal article" date="2015" name="Nature">
        <title>Complex archaea that bridge the gap between prokaryotes and eukaryotes.</title>
        <authorList>
            <person name="Spang A."/>
            <person name="Saw J.H."/>
            <person name="Jorgensen S.L."/>
            <person name="Zaremba-Niedzwiedzka K."/>
            <person name="Martijn J."/>
            <person name="Lind A.E."/>
            <person name="van Eijk R."/>
            <person name="Schleper C."/>
            <person name="Guy L."/>
            <person name="Ettema T.J."/>
        </authorList>
    </citation>
    <scope>NUCLEOTIDE SEQUENCE</scope>
</reference>
<dbReference type="AlphaFoldDB" id="A0A0F9BJ12"/>
<dbReference type="EMBL" id="LAZR01037562">
    <property type="protein sequence ID" value="KKL21884.1"/>
    <property type="molecule type" value="Genomic_DNA"/>
</dbReference>